<reference evidence="3 4" key="2">
    <citation type="journal article" date="2013" name="PLoS ONE">
        <title>INDIGO - INtegrated Data Warehouse of MIcrobial GenOmes with Examples from the Red Sea Extremophiles.</title>
        <authorList>
            <person name="Alam I."/>
            <person name="Antunes A."/>
            <person name="Kamau A.A."/>
            <person name="Ba Alawi W."/>
            <person name="Kalkatawi M."/>
            <person name="Stingl U."/>
            <person name="Bajic V.B."/>
        </authorList>
    </citation>
    <scope>NUCLEOTIDE SEQUENCE [LARGE SCALE GENOMIC DNA]</scope>
    <source>
        <strain evidence="3 4">SARL4B</strain>
    </source>
</reference>
<gene>
    <name evidence="3" type="ORF">HLRTI_002348</name>
</gene>
<dbReference type="EMBL" id="AFNT02000028">
    <property type="protein sequence ID" value="ERJ05625.1"/>
    <property type="molecule type" value="Genomic_DNA"/>
</dbReference>
<reference evidence="3 4" key="1">
    <citation type="journal article" date="2011" name="J. Bacteriol.">
        <title>Genome sequence of Halorhabdus tiamatea, the first archaeon isolated from a deep-sea anoxic brine lake.</title>
        <authorList>
            <person name="Antunes A."/>
            <person name="Alam I."/>
            <person name="Bajic V.B."/>
            <person name="Stingl U."/>
        </authorList>
    </citation>
    <scope>NUCLEOTIDE SEQUENCE [LARGE SCALE GENOMIC DNA]</scope>
    <source>
        <strain evidence="3 4">SARL4B</strain>
    </source>
</reference>
<sequence length="329" mass="34411">MRRETYLGVGVGILCLLSVIALLVVPGAVASQESDVSSRLSVETVTVAPGAVAGNAATLEFGVAITHRGGASENASLSVRAMDNESGLLAEKSTTVLGQITGDREHHARANLTVEREGGYDLVVVLYEDGRRVDSERGSVRGVEGLSPTSVEFKRFETGIPTIDYTIQKTDDNRTTLSVRTHLWNSGVNDAEGATLELAARQSESNVVAGRASVDVGQVASGESVTPTARLTVPSGYGYHLDAVLSHDGVIVSSASSVADLDPERKIEADTTFESVPFEAADFTQAEDVTDPDDTRPTTAASGPGLGPLTALLAVSSLAVAMRIYRGKP</sequence>
<comment type="caution">
    <text evidence="3">The sequence shown here is derived from an EMBL/GenBank/DDBJ whole genome shotgun (WGS) entry which is preliminary data.</text>
</comment>
<dbReference type="STRING" id="1033806.HTIA_0338"/>
<dbReference type="RefSeq" id="WP_008524691.1">
    <property type="nucleotide sequence ID" value="NC_021921.1"/>
</dbReference>
<evidence type="ECO:0000313" key="3">
    <source>
        <dbReference type="EMBL" id="ERJ05625.1"/>
    </source>
</evidence>
<feature type="region of interest" description="Disordered" evidence="1">
    <location>
        <begin position="280"/>
        <end position="305"/>
    </location>
</feature>
<evidence type="ECO:0000259" key="2">
    <source>
        <dbReference type="Pfam" id="PF24318"/>
    </source>
</evidence>
<dbReference type="Pfam" id="PF24318">
    <property type="entry name" value="DUF7490"/>
    <property type="match status" value="2"/>
</dbReference>
<dbReference type="eggNOG" id="arCOG04478">
    <property type="taxonomic scope" value="Archaea"/>
</dbReference>
<dbReference type="AlphaFoldDB" id="U2F5U9"/>
<protein>
    <recommendedName>
        <fullName evidence="2">DUF7490 domain-containing protein</fullName>
    </recommendedName>
</protein>
<proteinExistence type="predicted"/>
<organism evidence="3 4">
    <name type="scientific">Halorhabdus tiamatea SARL4B</name>
    <dbReference type="NCBI Taxonomy" id="1033806"/>
    <lineage>
        <taxon>Archaea</taxon>
        <taxon>Methanobacteriati</taxon>
        <taxon>Methanobacteriota</taxon>
        <taxon>Stenosarchaea group</taxon>
        <taxon>Halobacteria</taxon>
        <taxon>Halobacteriales</taxon>
        <taxon>Haloarculaceae</taxon>
        <taxon>Halorhabdus</taxon>
    </lineage>
</organism>
<dbReference type="OrthoDB" id="50312at2157"/>
<feature type="domain" description="DUF7490" evidence="2">
    <location>
        <begin position="40"/>
        <end position="144"/>
    </location>
</feature>
<accession>U2F5U9</accession>
<evidence type="ECO:0000313" key="4">
    <source>
        <dbReference type="Proteomes" id="UP000003861"/>
    </source>
</evidence>
<name>U2F5U9_9EURY</name>
<feature type="domain" description="DUF7490" evidence="2">
    <location>
        <begin position="159"/>
        <end position="261"/>
    </location>
</feature>
<dbReference type="Proteomes" id="UP000003861">
    <property type="component" value="Unassembled WGS sequence"/>
</dbReference>
<evidence type="ECO:0000256" key="1">
    <source>
        <dbReference type="SAM" id="MobiDB-lite"/>
    </source>
</evidence>
<dbReference type="GeneID" id="23798318"/>
<dbReference type="InterPro" id="IPR055913">
    <property type="entry name" value="DUF7490"/>
</dbReference>